<accession>A0AAV8VLH4</accession>
<evidence type="ECO:0000313" key="1">
    <source>
        <dbReference type="EMBL" id="KAJ8914636.1"/>
    </source>
</evidence>
<dbReference type="EMBL" id="JANEYG010000067">
    <property type="protein sequence ID" value="KAJ8914636.1"/>
    <property type="molecule type" value="Genomic_DNA"/>
</dbReference>
<reference evidence="1 2" key="1">
    <citation type="journal article" date="2023" name="Insect Mol. Biol.">
        <title>Genome sequencing provides insights into the evolution of gene families encoding plant cell wall-degrading enzymes in longhorned beetles.</title>
        <authorList>
            <person name="Shin N.R."/>
            <person name="Okamura Y."/>
            <person name="Kirsch R."/>
            <person name="Pauchet Y."/>
        </authorList>
    </citation>
    <scope>NUCLEOTIDE SEQUENCE [LARGE SCALE GENOMIC DNA]</scope>
    <source>
        <strain evidence="1">EAD_L_NR</strain>
    </source>
</reference>
<proteinExistence type="predicted"/>
<evidence type="ECO:0000313" key="2">
    <source>
        <dbReference type="Proteomes" id="UP001159042"/>
    </source>
</evidence>
<keyword evidence="2" id="KW-1185">Reference proteome</keyword>
<comment type="caution">
    <text evidence="1">The sequence shown here is derived from an EMBL/GenBank/DDBJ whole genome shotgun (WGS) entry which is preliminary data.</text>
</comment>
<name>A0AAV8VLH4_9CUCU</name>
<gene>
    <name evidence="1" type="ORF">NQ315_015374</name>
</gene>
<sequence>MHVCLIKLAPLAIGSNRLAQQTRLSHKLQSLSQLLIKNTKLAFDSDNFAILCDRKLQNKPDGVKNQDCIFELLQLRSSYDSCQQIPIQISQNIIQQIDGSNYIGVFPNNTKLQMICGCTDFTTIKENFLITVPHGS</sequence>
<dbReference type="AlphaFoldDB" id="A0AAV8VLH4"/>
<protein>
    <submittedName>
        <fullName evidence="1">Uncharacterized protein</fullName>
    </submittedName>
</protein>
<dbReference type="Proteomes" id="UP001159042">
    <property type="component" value="Unassembled WGS sequence"/>
</dbReference>
<organism evidence="1 2">
    <name type="scientific">Exocentrus adspersus</name>
    <dbReference type="NCBI Taxonomy" id="1586481"/>
    <lineage>
        <taxon>Eukaryota</taxon>
        <taxon>Metazoa</taxon>
        <taxon>Ecdysozoa</taxon>
        <taxon>Arthropoda</taxon>
        <taxon>Hexapoda</taxon>
        <taxon>Insecta</taxon>
        <taxon>Pterygota</taxon>
        <taxon>Neoptera</taxon>
        <taxon>Endopterygota</taxon>
        <taxon>Coleoptera</taxon>
        <taxon>Polyphaga</taxon>
        <taxon>Cucujiformia</taxon>
        <taxon>Chrysomeloidea</taxon>
        <taxon>Cerambycidae</taxon>
        <taxon>Lamiinae</taxon>
        <taxon>Acanthocinini</taxon>
        <taxon>Exocentrus</taxon>
    </lineage>
</organism>